<dbReference type="NCBIfam" id="TIGR00066">
    <property type="entry name" value="g_glut_trans"/>
    <property type="match status" value="1"/>
</dbReference>
<gene>
    <name evidence="13" type="primary">ggt</name>
    <name evidence="13" type="ORF">DW352_19325</name>
</gene>
<evidence type="ECO:0000256" key="9">
    <source>
        <dbReference type="PIRSR" id="PIRSR600101-1"/>
    </source>
</evidence>
<keyword evidence="12" id="KW-0732">Signal</keyword>
<evidence type="ECO:0000313" key="13">
    <source>
        <dbReference type="EMBL" id="AXK82481.1"/>
    </source>
</evidence>
<dbReference type="Gene3D" id="1.10.246.130">
    <property type="match status" value="1"/>
</dbReference>
<dbReference type="UniPathway" id="UPA00204"/>
<dbReference type="InterPro" id="IPR000101">
    <property type="entry name" value="GGT_peptidase"/>
</dbReference>
<dbReference type="PANTHER" id="PTHR43199">
    <property type="entry name" value="GLUTATHIONE HYDROLASE"/>
    <property type="match status" value="1"/>
</dbReference>
<evidence type="ECO:0000256" key="10">
    <source>
        <dbReference type="PIRSR" id="PIRSR600101-2"/>
    </source>
</evidence>
<dbReference type="PROSITE" id="PS00462">
    <property type="entry name" value="G_GLU_TRANSPEPTIDASE"/>
    <property type="match status" value="1"/>
</dbReference>
<evidence type="ECO:0000256" key="6">
    <source>
        <dbReference type="ARBA" id="ARBA00023145"/>
    </source>
</evidence>
<feature type="binding site" evidence="10">
    <location>
        <position position="432"/>
    </location>
    <ligand>
        <name>L-glutamate</name>
        <dbReference type="ChEBI" id="CHEBI:29985"/>
    </ligand>
</feature>
<name>A0A345ZZY4_9HYPH</name>
<keyword evidence="14" id="KW-1185">Reference proteome</keyword>
<dbReference type="InterPro" id="IPR055262">
    <property type="entry name" value="GGT_CS"/>
</dbReference>
<dbReference type="GO" id="GO:0006750">
    <property type="term" value="P:glutathione biosynthetic process"/>
    <property type="evidence" value="ECO:0007669"/>
    <property type="project" value="UniProtKB-KW"/>
</dbReference>
<dbReference type="InterPro" id="IPR051792">
    <property type="entry name" value="GGT_bact"/>
</dbReference>
<evidence type="ECO:0000256" key="5">
    <source>
        <dbReference type="ARBA" id="ARBA00022801"/>
    </source>
</evidence>
<keyword evidence="5 11" id="KW-0378">Hydrolase</keyword>
<feature type="active site" description="Nucleophile" evidence="9">
    <location>
        <position position="390"/>
    </location>
</feature>
<feature type="binding site" evidence="10">
    <location>
        <position position="114"/>
    </location>
    <ligand>
        <name>L-glutamate</name>
        <dbReference type="ChEBI" id="CHEBI:29985"/>
    </ligand>
</feature>
<evidence type="ECO:0000256" key="12">
    <source>
        <dbReference type="SAM" id="SignalP"/>
    </source>
</evidence>
<dbReference type="AlphaFoldDB" id="A0A345ZZY4"/>
<dbReference type="Gene3D" id="3.60.20.40">
    <property type="match status" value="1"/>
</dbReference>
<feature type="signal peptide" evidence="12">
    <location>
        <begin position="1"/>
        <end position="19"/>
    </location>
</feature>
<comment type="PTM">
    <text evidence="11">Cleaved by autocatalysis into a large and a small subunit.</text>
</comment>
<feature type="binding site" evidence="10">
    <location>
        <begin position="408"/>
        <end position="410"/>
    </location>
    <ligand>
        <name>L-glutamate</name>
        <dbReference type="ChEBI" id="CHEBI:29985"/>
    </ligand>
</feature>
<dbReference type="PRINTS" id="PR01210">
    <property type="entry name" value="GGTRANSPTASE"/>
</dbReference>
<feature type="binding site" evidence="10">
    <location>
        <begin position="461"/>
        <end position="462"/>
    </location>
    <ligand>
        <name>L-glutamate</name>
        <dbReference type="ChEBI" id="CHEBI:29985"/>
    </ligand>
</feature>
<keyword evidence="7 11" id="KW-0012">Acyltransferase</keyword>
<comment type="similarity">
    <text evidence="3 11">Belongs to the gamma-glutamyltransferase family.</text>
</comment>
<comment type="pathway">
    <text evidence="11">Sulfur metabolism; glutathione metabolism.</text>
</comment>
<dbReference type="EC" id="2.3.2.2" evidence="11"/>
<evidence type="ECO:0000256" key="2">
    <source>
        <dbReference type="ARBA" id="ARBA00001089"/>
    </source>
</evidence>
<dbReference type="RefSeq" id="WP_115692860.1">
    <property type="nucleotide sequence ID" value="NZ_CP031417.1"/>
</dbReference>
<dbReference type="EC" id="3.4.19.13" evidence="11"/>
<keyword evidence="4 11" id="KW-0808">Transferase</keyword>
<evidence type="ECO:0000313" key="14">
    <source>
        <dbReference type="Proteomes" id="UP000254889"/>
    </source>
</evidence>
<evidence type="ECO:0000256" key="11">
    <source>
        <dbReference type="RuleBase" id="RU368036"/>
    </source>
</evidence>
<dbReference type="InterPro" id="IPR029055">
    <property type="entry name" value="Ntn_hydrolases_N"/>
</dbReference>
<dbReference type="GO" id="GO:0036374">
    <property type="term" value="F:glutathione hydrolase activity"/>
    <property type="evidence" value="ECO:0007669"/>
    <property type="project" value="UniProtKB-UniRule"/>
</dbReference>
<comment type="catalytic activity">
    <reaction evidence="8 11">
        <text>an N-terminal (5-L-glutamyl)-[peptide] + an alpha-amino acid = 5-L-glutamyl amino acid + an N-terminal L-alpha-aminoacyl-[peptide]</text>
        <dbReference type="Rhea" id="RHEA:23904"/>
        <dbReference type="Rhea" id="RHEA-COMP:9780"/>
        <dbReference type="Rhea" id="RHEA-COMP:9795"/>
        <dbReference type="ChEBI" id="CHEBI:77644"/>
        <dbReference type="ChEBI" id="CHEBI:78597"/>
        <dbReference type="ChEBI" id="CHEBI:78599"/>
        <dbReference type="ChEBI" id="CHEBI:78608"/>
        <dbReference type="EC" id="2.3.2.2"/>
    </reaction>
</comment>
<organism evidence="13 14">
    <name type="scientific">Pseudolabrys taiwanensis</name>
    <dbReference type="NCBI Taxonomy" id="331696"/>
    <lineage>
        <taxon>Bacteria</taxon>
        <taxon>Pseudomonadati</taxon>
        <taxon>Pseudomonadota</taxon>
        <taxon>Alphaproteobacteria</taxon>
        <taxon>Hyphomicrobiales</taxon>
        <taxon>Xanthobacteraceae</taxon>
        <taxon>Pseudolabrys</taxon>
    </lineage>
</organism>
<proteinExistence type="inferred from homology"/>
<feature type="chain" id="PRO_5016659355" description="Glutathione hydrolase proenzyme" evidence="12">
    <location>
        <begin position="20"/>
        <end position="578"/>
    </location>
</feature>
<sequence length="578" mass="60850">MKFIVSVCLALLFSAGAYAQSTPQLDATLRTIPPAQGILAHSGMVVAQESRAARIGVEILDRGGNAVDAAVAVGFALAVTYPRAGNLGGGGFMVIHLAKSERNKDNKDIAIDYRETAPAAATESMFLDAQGNPDPKKSRDSGLAVGVPGTVAGLALAHEKYGSGKLSLADLIEPALRLAQDGFPVEDDTADSLPIVRERLARWPSTKSIFFIGEQPLGEGDRLIQTDLADTLSAIAKDGPRAFYQDHIAQRIADAVNRAGGVMTAADLANYHAIERPVVRGTYRGYDIVSMPPPSSGGVHLIEMLNILEGYDLGKLGRGAESLHLMIEAMKRAYADRAAFMGDPDAVKMPIAGLISKSYAASLRGSITDRATPSASIRAGKPADYEGRNTTHFSVIDRDGNAVSNTYTLNFSYGLGLVADGTGVLLNNELDDFTAKPGASNAFGLVGYTANLPGPNKRPLSSMSPTIVLKDGKPVLITGSPGGSRIITTVLQVITNVIDFHMPIAEAVSAPRLHQQWQPEDVFVEPGFAPSVLDALRQRGYIITPTRPASSANSIAVTPQGIVGAADPRTRGALAAGY</sequence>
<reference evidence="13 14" key="1">
    <citation type="submission" date="2018-07" db="EMBL/GenBank/DDBJ databases">
        <authorList>
            <person name="Quirk P.G."/>
            <person name="Krulwich T.A."/>
        </authorList>
    </citation>
    <scope>NUCLEOTIDE SEQUENCE [LARGE SCALE GENOMIC DNA]</scope>
    <source>
        <strain evidence="13 14">CC-BB4</strain>
    </source>
</reference>
<dbReference type="Pfam" id="PF01019">
    <property type="entry name" value="G_glu_transpept"/>
    <property type="match status" value="1"/>
</dbReference>
<evidence type="ECO:0000256" key="3">
    <source>
        <dbReference type="ARBA" id="ARBA00009381"/>
    </source>
</evidence>
<evidence type="ECO:0000256" key="4">
    <source>
        <dbReference type="ARBA" id="ARBA00022679"/>
    </source>
</evidence>
<evidence type="ECO:0000256" key="8">
    <source>
        <dbReference type="ARBA" id="ARBA00047417"/>
    </source>
</evidence>
<dbReference type="SUPFAM" id="SSF56235">
    <property type="entry name" value="N-terminal nucleophile aminohydrolases (Ntn hydrolases)"/>
    <property type="match status" value="1"/>
</dbReference>
<dbReference type="PANTHER" id="PTHR43199:SF1">
    <property type="entry name" value="GLUTATHIONE HYDROLASE PROENZYME"/>
    <property type="match status" value="1"/>
</dbReference>
<dbReference type="Proteomes" id="UP000254889">
    <property type="component" value="Chromosome"/>
</dbReference>
<comment type="catalytic activity">
    <reaction evidence="1 11">
        <text>an S-substituted glutathione + H2O = an S-substituted L-cysteinylglycine + L-glutamate</text>
        <dbReference type="Rhea" id="RHEA:59468"/>
        <dbReference type="ChEBI" id="CHEBI:15377"/>
        <dbReference type="ChEBI" id="CHEBI:29985"/>
        <dbReference type="ChEBI" id="CHEBI:90779"/>
        <dbReference type="ChEBI" id="CHEBI:143103"/>
        <dbReference type="EC" id="3.4.19.13"/>
    </reaction>
</comment>
<evidence type="ECO:0000256" key="1">
    <source>
        <dbReference type="ARBA" id="ARBA00001049"/>
    </source>
</evidence>
<dbReference type="GO" id="GO:0006751">
    <property type="term" value="P:glutathione catabolic process"/>
    <property type="evidence" value="ECO:0007669"/>
    <property type="project" value="UniProtKB-UniRule"/>
</dbReference>
<dbReference type="InterPro" id="IPR043138">
    <property type="entry name" value="GGT_lsub"/>
</dbReference>
<dbReference type="EMBL" id="CP031417">
    <property type="protein sequence ID" value="AXK82481.1"/>
    <property type="molecule type" value="Genomic_DNA"/>
</dbReference>
<dbReference type="KEGG" id="ptaw:DW352_19325"/>
<dbReference type="OrthoDB" id="9781342at2"/>
<comment type="subunit">
    <text evidence="11">This enzyme consists of two polypeptide chains, which are synthesized in precursor form from a single polypeptide.</text>
</comment>
<feature type="binding site" evidence="10">
    <location>
        <position position="483"/>
    </location>
    <ligand>
        <name>L-glutamate</name>
        <dbReference type="ChEBI" id="CHEBI:29985"/>
    </ligand>
</feature>
<dbReference type="GO" id="GO:0103068">
    <property type="term" value="F:leukotriene C4 gamma-glutamyl transferase activity"/>
    <property type="evidence" value="ECO:0007669"/>
    <property type="project" value="UniProtKB-EC"/>
</dbReference>
<dbReference type="InterPro" id="IPR043137">
    <property type="entry name" value="GGT_ssub_C"/>
</dbReference>
<accession>A0A345ZZY4</accession>
<keyword evidence="11" id="KW-0317">Glutathione biosynthesis</keyword>
<keyword evidence="6 11" id="KW-0865">Zymogen</keyword>
<protein>
    <recommendedName>
        <fullName evidence="11">Glutathione hydrolase proenzyme</fullName>
        <ecNumber evidence="11">2.3.2.2</ecNumber>
        <ecNumber evidence="11">3.4.19.13</ecNumber>
    </recommendedName>
    <component>
        <recommendedName>
            <fullName evidence="11">Glutathione hydrolase large chain</fullName>
        </recommendedName>
    </component>
    <component>
        <recommendedName>
            <fullName evidence="11">Glutathione hydrolase small chain</fullName>
        </recommendedName>
    </component>
</protein>
<evidence type="ECO:0000256" key="7">
    <source>
        <dbReference type="ARBA" id="ARBA00023315"/>
    </source>
</evidence>
<comment type="catalytic activity">
    <reaction evidence="2 11">
        <text>glutathione + H2O = L-cysteinylglycine + L-glutamate</text>
        <dbReference type="Rhea" id="RHEA:28807"/>
        <dbReference type="ChEBI" id="CHEBI:15377"/>
        <dbReference type="ChEBI" id="CHEBI:29985"/>
        <dbReference type="ChEBI" id="CHEBI:57925"/>
        <dbReference type="ChEBI" id="CHEBI:61694"/>
        <dbReference type="EC" id="3.4.19.13"/>
    </reaction>
</comment>